<comment type="caution">
    <text evidence="8">The sequence shown here is derived from an EMBL/GenBank/DDBJ whole genome shotgun (WGS) entry which is preliminary data.</text>
</comment>
<evidence type="ECO:0000256" key="4">
    <source>
        <dbReference type="ARBA" id="ARBA00022989"/>
    </source>
</evidence>
<dbReference type="PANTHER" id="PTHR43791:SF36">
    <property type="entry name" value="TRANSPORTER, PUTATIVE (AFU_ORTHOLOGUE AFUA_6G08340)-RELATED"/>
    <property type="match status" value="1"/>
</dbReference>
<dbReference type="InterPro" id="IPR011701">
    <property type="entry name" value="MFS"/>
</dbReference>
<keyword evidence="5 6" id="KW-0472">Membrane</keyword>
<feature type="transmembrane region" description="Helical" evidence="6">
    <location>
        <begin position="98"/>
        <end position="117"/>
    </location>
</feature>
<feature type="transmembrane region" description="Helical" evidence="6">
    <location>
        <begin position="191"/>
        <end position="213"/>
    </location>
</feature>
<evidence type="ECO:0000256" key="1">
    <source>
        <dbReference type="ARBA" id="ARBA00004141"/>
    </source>
</evidence>
<keyword evidence="3 6" id="KW-0812">Transmembrane</keyword>
<feature type="transmembrane region" description="Helical" evidence="6">
    <location>
        <begin position="123"/>
        <end position="144"/>
    </location>
</feature>
<evidence type="ECO:0000256" key="2">
    <source>
        <dbReference type="ARBA" id="ARBA00022448"/>
    </source>
</evidence>
<feature type="transmembrane region" description="Helical" evidence="6">
    <location>
        <begin position="347"/>
        <end position="369"/>
    </location>
</feature>
<name>A0A261TMG2_9BORD</name>
<dbReference type="GO" id="GO:0016020">
    <property type="term" value="C:membrane"/>
    <property type="evidence" value="ECO:0007669"/>
    <property type="project" value="UniProtKB-SubCell"/>
</dbReference>
<dbReference type="EMBL" id="NEVQ01000022">
    <property type="protein sequence ID" value="OZI50848.1"/>
    <property type="molecule type" value="Genomic_DNA"/>
</dbReference>
<gene>
    <name evidence="8" type="ORF">CAL20_23795</name>
</gene>
<dbReference type="Pfam" id="PF07690">
    <property type="entry name" value="MFS_1"/>
    <property type="match status" value="1"/>
</dbReference>
<feature type="transmembrane region" description="Helical" evidence="6">
    <location>
        <begin position="290"/>
        <end position="310"/>
    </location>
</feature>
<dbReference type="InterPro" id="IPR020846">
    <property type="entry name" value="MFS_dom"/>
</dbReference>
<feature type="transmembrane region" description="Helical" evidence="6">
    <location>
        <begin position="322"/>
        <end position="341"/>
    </location>
</feature>
<dbReference type="CDD" id="cd17319">
    <property type="entry name" value="MFS_ExuT_GudP_like"/>
    <property type="match status" value="1"/>
</dbReference>
<feature type="transmembrane region" description="Helical" evidence="6">
    <location>
        <begin position="257"/>
        <end position="278"/>
    </location>
</feature>
<feature type="transmembrane region" description="Helical" evidence="6">
    <location>
        <begin position="376"/>
        <end position="401"/>
    </location>
</feature>
<evidence type="ECO:0000313" key="9">
    <source>
        <dbReference type="Proteomes" id="UP000216885"/>
    </source>
</evidence>
<feature type="transmembrane region" description="Helical" evidence="6">
    <location>
        <begin position="156"/>
        <end position="179"/>
    </location>
</feature>
<dbReference type="Gene3D" id="1.20.1250.20">
    <property type="entry name" value="MFS general substrate transporter like domains"/>
    <property type="match status" value="2"/>
</dbReference>
<proteinExistence type="predicted"/>
<evidence type="ECO:0000259" key="7">
    <source>
        <dbReference type="PROSITE" id="PS50850"/>
    </source>
</evidence>
<dbReference type="FunFam" id="1.20.1250.20:FF:000018">
    <property type="entry name" value="MFS transporter permease"/>
    <property type="match status" value="1"/>
</dbReference>
<dbReference type="AlphaFoldDB" id="A0A261TMG2"/>
<dbReference type="SUPFAM" id="SSF103473">
    <property type="entry name" value="MFS general substrate transporter"/>
    <property type="match status" value="1"/>
</dbReference>
<comment type="subcellular location">
    <subcellularLocation>
        <location evidence="1">Membrane</location>
        <topology evidence="1">Multi-pass membrane protein</topology>
    </subcellularLocation>
</comment>
<feature type="transmembrane region" description="Helical" evidence="6">
    <location>
        <begin position="28"/>
        <end position="46"/>
    </location>
</feature>
<feature type="transmembrane region" description="Helical" evidence="6">
    <location>
        <begin position="66"/>
        <end position="86"/>
    </location>
</feature>
<accession>A0A261TMG2</accession>
<keyword evidence="9" id="KW-1185">Reference proteome</keyword>
<dbReference type="PANTHER" id="PTHR43791">
    <property type="entry name" value="PERMEASE-RELATED"/>
    <property type="match status" value="1"/>
</dbReference>
<keyword evidence="2" id="KW-0813">Transport</keyword>
<dbReference type="RefSeq" id="WP_218830732.1">
    <property type="nucleotide sequence ID" value="NZ_NEVQ01000022.1"/>
</dbReference>
<reference evidence="8 9" key="1">
    <citation type="submission" date="2017-05" db="EMBL/GenBank/DDBJ databases">
        <title>Complete and WGS of Bordetella genogroups.</title>
        <authorList>
            <person name="Spilker T."/>
            <person name="LiPuma J."/>
        </authorList>
    </citation>
    <scope>NUCLEOTIDE SEQUENCE [LARGE SCALE GENOMIC DNA]</scope>
    <source>
        <strain evidence="8 9">AU9919</strain>
    </source>
</reference>
<organism evidence="8 9">
    <name type="scientific">Bordetella genomosp. 4</name>
    <dbReference type="NCBI Taxonomy" id="463044"/>
    <lineage>
        <taxon>Bacteria</taxon>
        <taxon>Pseudomonadati</taxon>
        <taxon>Pseudomonadota</taxon>
        <taxon>Betaproteobacteria</taxon>
        <taxon>Burkholderiales</taxon>
        <taxon>Alcaligenaceae</taxon>
        <taxon>Bordetella</taxon>
    </lineage>
</organism>
<feature type="domain" description="Major facilitator superfamily (MFS) profile" evidence="7">
    <location>
        <begin position="32"/>
        <end position="438"/>
    </location>
</feature>
<evidence type="ECO:0000256" key="6">
    <source>
        <dbReference type="SAM" id="Phobius"/>
    </source>
</evidence>
<dbReference type="Proteomes" id="UP000216885">
    <property type="component" value="Unassembled WGS sequence"/>
</dbReference>
<feature type="transmembrane region" description="Helical" evidence="6">
    <location>
        <begin position="413"/>
        <end position="433"/>
    </location>
</feature>
<sequence length="443" mass="48195">MRYTAPVGGMPASASLPATTAESIYSKVFWRFIPLLVICWVIAYLDRVNISFAKLQMQSELGLSDAAYGLGASIFFIGYFLFEVPSNMILHRVGARVWIMRIMVTWGLASASAMFVTTEFGFYVTRFLVGALEAGFVPGALYFFTKWFPADRRARINTIFMSGIAFCGIIGGPISGGIMKFTDGSLGLSGWQWLFLLEGLPAVVLGLIVWKYLDDEVHDAKWLTEAEKTTWKAQIDRDAKAAETHNFGAALREPATYVLSVVYLCLAGAIYGLVFWIPQLIKTAGTQDPFVIGMISSIPYIVAGVSMILLGKNSDRTGERRWHLALTTLAGGIGYFISGLYSDNTVALLIGLTVAATGIISAIGLFWVFPQRFLGGMAAAGGIALINSIGQLGGVITPYMVGKIKDVTGQTTWGLYAIATACVIATIIIAWGLPKRFYQRVRP</sequence>
<dbReference type="InterPro" id="IPR036259">
    <property type="entry name" value="MFS_trans_sf"/>
</dbReference>
<dbReference type="PROSITE" id="PS50850">
    <property type="entry name" value="MFS"/>
    <property type="match status" value="1"/>
</dbReference>
<keyword evidence="4 6" id="KW-1133">Transmembrane helix</keyword>
<evidence type="ECO:0000256" key="3">
    <source>
        <dbReference type="ARBA" id="ARBA00022692"/>
    </source>
</evidence>
<evidence type="ECO:0000256" key="5">
    <source>
        <dbReference type="ARBA" id="ARBA00023136"/>
    </source>
</evidence>
<protein>
    <submittedName>
        <fullName evidence="8">MFS transporter</fullName>
    </submittedName>
</protein>
<evidence type="ECO:0000313" key="8">
    <source>
        <dbReference type="EMBL" id="OZI50848.1"/>
    </source>
</evidence>
<dbReference type="GO" id="GO:0022857">
    <property type="term" value="F:transmembrane transporter activity"/>
    <property type="evidence" value="ECO:0007669"/>
    <property type="project" value="InterPro"/>
</dbReference>